<sequence length="276" mass="29144">MRKQLQAWACLGCLATLNIPAPTAQAATTLTAAAEQASTVQQAGTVQQACRVLAARPVVSGGVVRGTVTRTGCSDQARLRVRIKVSASGTDPVVKSGSKVVSNARLTAKVRCTPTARRYYVVALDSQGRAEQSRPVRLSCGRPASAGAGFASAPETAVVRLTNQARLAKGCRPLVHDAKLHLAAERHSADMAANNYFSHESRDGRTFDQRIRAAGFAFRAAGENIAKGQPSAASVVRAWLNSPGHRANIMNCSYTRIGVGHAAKGPTWTQDFGTPR</sequence>
<dbReference type="RefSeq" id="WP_200824288.1">
    <property type="nucleotide sequence ID" value="NZ_FNVT01000008.1"/>
</dbReference>
<dbReference type="InterPro" id="IPR014044">
    <property type="entry name" value="CAP_dom"/>
</dbReference>
<dbReference type="EMBL" id="FNVT01000008">
    <property type="protein sequence ID" value="SEG94056.1"/>
    <property type="molecule type" value="Genomic_DNA"/>
</dbReference>
<dbReference type="InterPro" id="IPR035940">
    <property type="entry name" value="CAP_sf"/>
</dbReference>
<evidence type="ECO:0000256" key="1">
    <source>
        <dbReference type="SAM" id="SignalP"/>
    </source>
</evidence>
<dbReference type="PANTHER" id="PTHR31157:SF1">
    <property type="entry name" value="SCP DOMAIN-CONTAINING PROTEIN"/>
    <property type="match status" value="1"/>
</dbReference>
<keyword evidence="1" id="KW-0732">Signal</keyword>
<dbReference type="Pfam" id="PF00188">
    <property type="entry name" value="CAP"/>
    <property type="match status" value="1"/>
</dbReference>
<feature type="domain" description="SCP" evidence="2">
    <location>
        <begin position="160"/>
        <end position="271"/>
    </location>
</feature>
<evidence type="ECO:0000313" key="3">
    <source>
        <dbReference type="EMBL" id="SEG94056.1"/>
    </source>
</evidence>
<organism evidence="3 4">
    <name type="scientific">Nonomuraea solani</name>
    <dbReference type="NCBI Taxonomy" id="1144553"/>
    <lineage>
        <taxon>Bacteria</taxon>
        <taxon>Bacillati</taxon>
        <taxon>Actinomycetota</taxon>
        <taxon>Actinomycetes</taxon>
        <taxon>Streptosporangiales</taxon>
        <taxon>Streptosporangiaceae</taxon>
        <taxon>Nonomuraea</taxon>
    </lineage>
</organism>
<dbReference type="PANTHER" id="PTHR31157">
    <property type="entry name" value="SCP DOMAIN-CONTAINING PROTEIN"/>
    <property type="match status" value="1"/>
</dbReference>
<name>A0A1H6EAW2_9ACTN</name>
<protein>
    <submittedName>
        <fullName evidence="3">Uncharacterized conserved protein YkwD, contains CAP (CSP/antigen 5/PR1) domain</fullName>
    </submittedName>
</protein>
<reference evidence="3 4" key="1">
    <citation type="submission" date="2016-10" db="EMBL/GenBank/DDBJ databases">
        <authorList>
            <person name="de Groot N.N."/>
        </authorList>
    </citation>
    <scope>NUCLEOTIDE SEQUENCE [LARGE SCALE GENOMIC DNA]</scope>
    <source>
        <strain evidence="3 4">CGMCC 4.7037</strain>
    </source>
</reference>
<feature type="signal peptide" evidence="1">
    <location>
        <begin position="1"/>
        <end position="26"/>
    </location>
</feature>
<evidence type="ECO:0000313" key="4">
    <source>
        <dbReference type="Proteomes" id="UP000236732"/>
    </source>
</evidence>
<dbReference type="SUPFAM" id="SSF55797">
    <property type="entry name" value="PR-1-like"/>
    <property type="match status" value="1"/>
</dbReference>
<dbReference type="CDD" id="cd05379">
    <property type="entry name" value="CAP_bacterial"/>
    <property type="match status" value="1"/>
</dbReference>
<dbReference type="Gene3D" id="3.40.33.10">
    <property type="entry name" value="CAP"/>
    <property type="match status" value="1"/>
</dbReference>
<evidence type="ECO:0000259" key="2">
    <source>
        <dbReference type="Pfam" id="PF00188"/>
    </source>
</evidence>
<gene>
    <name evidence="3" type="ORF">SAMN05444920_108270</name>
</gene>
<feature type="chain" id="PRO_5009296739" evidence="1">
    <location>
        <begin position="27"/>
        <end position="276"/>
    </location>
</feature>
<dbReference type="AlphaFoldDB" id="A0A1H6EAW2"/>
<keyword evidence="4" id="KW-1185">Reference proteome</keyword>
<dbReference type="Proteomes" id="UP000236732">
    <property type="component" value="Unassembled WGS sequence"/>
</dbReference>
<accession>A0A1H6EAW2</accession>
<proteinExistence type="predicted"/>